<dbReference type="GeneID" id="10506442"/>
<name>F1A3P7_DICPU</name>
<dbReference type="KEGG" id="dpp:DICPUDRAFT_96005"/>
<dbReference type="VEuPathDB" id="AmoebaDB:DICPUDRAFT_96005"/>
<evidence type="ECO:0000313" key="3">
    <source>
        <dbReference type="Proteomes" id="UP000001064"/>
    </source>
</evidence>
<feature type="compositionally biased region" description="Basic and acidic residues" evidence="1">
    <location>
        <begin position="100"/>
        <end position="142"/>
    </location>
</feature>
<accession>F1A3P7</accession>
<dbReference type="PANTHER" id="PTHR31551">
    <property type="entry name" value="PRE-MRNA-SPLICING FACTOR CWF18"/>
    <property type="match status" value="1"/>
</dbReference>
<dbReference type="STRING" id="5786.F1A3P7"/>
<dbReference type="GO" id="GO:0071014">
    <property type="term" value="C:post-mRNA release spliceosomal complex"/>
    <property type="evidence" value="ECO:0000318"/>
    <property type="project" value="GO_Central"/>
</dbReference>
<dbReference type="RefSeq" id="XP_003294293.1">
    <property type="nucleotide sequence ID" value="XM_003294245.1"/>
</dbReference>
<feature type="region of interest" description="Disordered" evidence="1">
    <location>
        <begin position="53"/>
        <end position="171"/>
    </location>
</feature>
<dbReference type="Pfam" id="PF08315">
    <property type="entry name" value="cwf18"/>
    <property type="match status" value="1"/>
</dbReference>
<sequence>MSQETPVEIEWDSLEKLKRNDLQRLCKELKLNIKGTSKNSDLIDALLNYKNTLSNTNNNNDNNNNSKNINVEQKETQPKIVNIVDNKPPKKNQQETNEMNVDKEQEQEMKEIENHGEHEEQEEQKKQEQKEQEEQEEQEKNESQINIDTHNNNNNHSNNDINNEENDNGNNEEEMIGLKFRNYIPKEPTLLKYRVEKATVPPIADELMSRLKVLETNPDIQISFIPKKVNWDLKRDCSKKLMKLEKQTEKAIYQLIKQKLGKEEINESNVYLLSKTMDKINSH</sequence>
<dbReference type="OrthoDB" id="10261348at2759"/>
<proteinExistence type="predicted"/>
<evidence type="ECO:0000256" key="1">
    <source>
        <dbReference type="SAM" id="MobiDB-lite"/>
    </source>
</evidence>
<dbReference type="PANTHER" id="PTHR31551:SF1">
    <property type="entry name" value="COILED-COIL DOMAIN-CONTAINING PROTEIN 12"/>
    <property type="match status" value="1"/>
</dbReference>
<feature type="compositionally biased region" description="Acidic residues" evidence="1">
    <location>
        <begin position="162"/>
        <end position="171"/>
    </location>
</feature>
<dbReference type="OMA" id="NDERMNI"/>
<keyword evidence="3" id="KW-1185">Reference proteome</keyword>
<dbReference type="FunCoup" id="F1A3P7">
    <property type="interactions" value="101"/>
</dbReference>
<dbReference type="GO" id="GO:0005684">
    <property type="term" value="C:U2-type spliceosomal complex"/>
    <property type="evidence" value="ECO:0000318"/>
    <property type="project" value="GO_Central"/>
</dbReference>
<dbReference type="AlphaFoldDB" id="F1A3P7"/>
<feature type="compositionally biased region" description="Low complexity" evidence="1">
    <location>
        <begin position="53"/>
        <end position="70"/>
    </location>
</feature>
<evidence type="ECO:0000313" key="2">
    <source>
        <dbReference type="EMBL" id="EGC29185.1"/>
    </source>
</evidence>
<dbReference type="eggNOG" id="KOG3407">
    <property type="taxonomic scope" value="Eukaryota"/>
</dbReference>
<dbReference type="EMBL" id="GL871470">
    <property type="protein sequence ID" value="EGC29185.1"/>
    <property type="molecule type" value="Genomic_DNA"/>
</dbReference>
<dbReference type="InParanoid" id="F1A3P7"/>
<protein>
    <submittedName>
        <fullName evidence="2">Uncharacterized protein</fullName>
    </submittedName>
</protein>
<dbReference type="Proteomes" id="UP000001064">
    <property type="component" value="Unassembled WGS sequence"/>
</dbReference>
<dbReference type="InterPro" id="IPR013169">
    <property type="entry name" value="mRNA_splic_Cwf18-like"/>
</dbReference>
<gene>
    <name evidence="2" type="ORF">DICPUDRAFT_96005</name>
</gene>
<reference evidence="3" key="1">
    <citation type="journal article" date="2011" name="Genome Biol.">
        <title>Comparative genomics of the social amoebae Dictyostelium discoideum and Dictyostelium purpureum.</title>
        <authorList>
            <consortium name="US DOE Joint Genome Institute (JGI-PGF)"/>
            <person name="Sucgang R."/>
            <person name="Kuo A."/>
            <person name="Tian X."/>
            <person name="Salerno W."/>
            <person name="Parikh A."/>
            <person name="Feasley C.L."/>
            <person name="Dalin E."/>
            <person name="Tu H."/>
            <person name="Huang E."/>
            <person name="Barry K."/>
            <person name="Lindquist E."/>
            <person name="Shapiro H."/>
            <person name="Bruce D."/>
            <person name="Schmutz J."/>
            <person name="Salamov A."/>
            <person name="Fey P."/>
            <person name="Gaudet P."/>
            <person name="Anjard C."/>
            <person name="Babu M.M."/>
            <person name="Basu S."/>
            <person name="Bushmanova Y."/>
            <person name="van der Wel H."/>
            <person name="Katoh-Kurasawa M."/>
            <person name="Dinh C."/>
            <person name="Coutinho P.M."/>
            <person name="Saito T."/>
            <person name="Elias M."/>
            <person name="Schaap P."/>
            <person name="Kay R.R."/>
            <person name="Henrissat B."/>
            <person name="Eichinger L."/>
            <person name="Rivero F."/>
            <person name="Putnam N.H."/>
            <person name="West C.M."/>
            <person name="Loomis W.F."/>
            <person name="Chisholm R.L."/>
            <person name="Shaulsky G."/>
            <person name="Strassmann J.E."/>
            <person name="Queller D.C."/>
            <person name="Kuspa A."/>
            <person name="Grigoriev I.V."/>
        </authorList>
    </citation>
    <scope>NUCLEOTIDE SEQUENCE [LARGE SCALE GENOMIC DNA]</scope>
    <source>
        <strain evidence="3">QSDP1</strain>
    </source>
</reference>
<organism evidence="2 3">
    <name type="scientific">Dictyostelium purpureum</name>
    <name type="common">Slime mold</name>
    <dbReference type="NCBI Taxonomy" id="5786"/>
    <lineage>
        <taxon>Eukaryota</taxon>
        <taxon>Amoebozoa</taxon>
        <taxon>Evosea</taxon>
        <taxon>Eumycetozoa</taxon>
        <taxon>Dictyostelia</taxon>
        <taxon>Dictyosteliales</taxon>
        <taxon>Dictyosteliaceae</taxon>
        <taxon>Dictyostelium</taxon>
    </lineage>
</organism>
<feature type="compositionally biased region" description="Low complexity" evidence="1">
    <location>
        <begin position="145"/>
        <end position="161"/>
    </location>
</feature>